<dbReference type="VEuPathDB" id="FungiDB:yc1106_03748"/>
<feature type="compositionally biased region" description="Polar residues" evidence="2">
    <location>
        <begin position="460"/>
        <end position="515"/>
    </location>
</feature>
<evidence type="ECO:0000256" key="1">
    <source>
        <dbReference type="PROSITE-ProRule" id="PRU00042"/>
    </source>
</evidence>
<dbReference type="InterPro" id="IPR057678">
    <property type="entry name" value="DUF7918"/>
</dbReference>
<dbReference type="GO" id="GO:0008270">
    <property type="term" value="F:zinc ion binding"/>
    <property type="evidence" value="ECO:0007669"/>
    <property type="project" value="UniProtKB-KW"/>
</dbReference>
<feature type="compositionally biased region" description="Polar residues" evidence="2">
    <location>
        <begin position="153"/>
        <end position="175"/>
    </location>
</feature>
<dbReference type="PROSITE" id="PS50157">
    <property type="entry name" value="ZINC_FINGER_C2H2_2"/>
    <property type="match status" value="2"/>
</dbReference>
<dbReference type="SMART" id="SM00355">
    <property type="entry name" value="ZnF_C2H2"/>
    <property type="match status" value="3"/>
</dbReference>
<evidence type="ECO:0000313" key="4">
    <source>
        <dbReference type="EMBL" id="USP76474.1"/>
    </source>
</evidence>
<dbReference type="PROSITE" id="PS00028">
    <property type="entry name" value="ZINC_FINGER_C2H2_1"/>
    <property type="match status" value="1"/>
</dbReference>
<dbReference type="Gene3D" id="3.30.160.60">
    <property type="entry name" value="Classic Zinc Finger"/>
    <property type="match status" value="1"/>
</dbReference>
<feature type="compositionally biased region" description="Polar residues" evidence="2">
    <location>
        <begin position="93"/>
        <end position="121"/>
    </location>
</feature>
<dbReference type="PANTHER" id="PTHR36223">
    <property type="entry name" value="BETA-LACTAMASE-TYPE TRANSPEPTIDASE FOLD DOMAIN CONTAINING PROTEIN"/>
    <property type="match status" value="1"/>
</dbReference>
<feature type="compositionally biased region" description="Low complexity" evidence="2">
    <location>
        <begin position="131"/>
        <end position="144"/>
    </location>
</feature>
<keyword evidence="1" id="KW-0862">Zinc</keyword>
<sequence>MLALPTRRQHLPTIPSPSPSHLPLQQQHQLPQTFAAQPLFDQKILFDYLQSNPSLNSYMPSAYNTNTNFASPAIRVQQSTPTPQLAQGFAQPSMLSATNPSTGLESWNSYANAQPQSLQTPSQRQARGHQRASSSSSIASSASQYQPVGHSAGYQSLQNHLPTPSQTPTQDSFMNANNFNNYSHNPVNMDHTMSAHMSMKQALMEHTGEDVPDFAHSAGQSVSSYGHDSPATPHTAQDDMELKMPSNGETLSSRIDAWLFDEFCTYNEPDMRPVPKFERTYTDIAADTGFYEPSAATTSVPQSKPAQSSLLSPYRSNTNDNVQRALQAAQFARSQSPSSTASRSDSPFRRGSPYRQPSNTFNSPMSTAMAVREQNRQADAAYAMKSHMAANEDAEPKTISPKDALLDYRESEEDSKVPLFPDNGASEYVSQYNGGEQYKNATQSSFDTSANSYRRDSWNTPQFSPNFSTSTASSLQPSANFNFATPSLQTNMQGLSMNPTSQYRSTSGNMSSAVDQTPEFPAHMTSMESSASEAEPPNGSQSSIVSDRYMTKPASTTAESGTYSCTYHGCSQRFETPQKLQKHKREGHRSANLSTAMTSAAILERNSQAGPHKCERINPTTGKPCNTVFSRPYDLTRHEDTIHNARKQKVRCALCVEEKTFSRNDALTRHMRVVHPEVDFPGKHRRRGERIEYDEARGPDRTPRRPCSLQPQQVVGAFQKRPDLAFAPQGASVNYMVFKPIKVKASDPGKAPTLVRYELLQVEHDLFCWRIQSFAITQQPQESTAAEPFLVPLEASIGYTSHRHITMAVLSKFPGLEVTVTLNGHTLQEYEDADGDNPQSSTATKYIEAKSNTLFCVTFCFKPPFPTFYGVEMRLSIDGRAMAGQCFHGSDLYNNTSRWDGYSWKRNGEWVEQRFRFSQLDIVVVEETRMSRPEIAALRRDLGAKGRITLEFWFAKDILDWVYPIESKPDQLTAPRHIPETALKGNALSHQTTLTKAKRSNCQTGPKTRLCNRVDKDPFATFHFKYRSLASLQALRVVEVNESTPVPLEERPEEELSPEELRELVRRMRQRSVTIKPVPEAQASIKLEKIPYDDDEVAFVESRPCKRARTDAETLVID</sequence>
<evidence type="ECO:0000256" key="2">
    <source>
        <dbReference type="SAM" id="MobiDB-lite"/>
    </source>
</evidence>
<dbReference type="Proteomes" id="UP001056012">
    <property type="component" value="Chromosome 3"/>
</dbReference>
<dbReference type="EMBL" id="CP089276">
    <property type="protein sequence ID" value="USP76474.1"/>
    <property type="molecule type" value="Genomic_DNA"/>
</dbReference>
<dbReference type="SUPFAM" id="SSF57667">
    <property type="entry name" value="beta-beta-alpha zinc fingers"/>
    <property type="match status" value="1"/>
</dbReference>
<protein>
    <recommendedName>
        <fullName evidence="3">C2H2-type domain-containing protein</fullName>
    </recommendedName>
</protein>
<keyword evidence="1" id="KW-0479">Metal-binding</keyword>
<evidence type="ECO:0000313" key="5">
    <source>
        <dbReference type="Proteomes" id="UP001056012"/>
    </source>
</evidence>
<dbReference type="InterPro" id="IPR036236">
    <property type="entry name" value="Znf_C2H2_sf"/>
</dbReference>
<dbReference type="OrthoDB" id="7295497at2759"/>
<feature type="region of interest" description="Disordered" evidence="2">
    <location>
        <begin position="329"/>
        <end position="364"/>
    </location>
</feature>
<feature type="region of interest" description="Disordered" evidence="2">
    <location>
        <begin position="93"/>
        <end position="175"/>
    </location>
</feature>
<dbReference type="Pfam" id="PF25534">
    <property type="entry name" value="DUF7918"/>
    <property type="match status" value="1"/>
</dbReference>
<feature type="compositionally biased region" description="Low complexity" evidence="2">
    <location>
        <begin position="528"/>
        <end position="537"/>
    </location>
</feature>
<feature type="compositionally biased region" description="Low complexity" evidence="2">
    <location>
        <begin position="334"/>
        <end position="345"/>
    </location>
</feature>
<proteinExistence type="predicted"/>
<name>A0A9Q8Z7T2_CURCL</name>
<feature type="compositionally biased region" description="Polar residues" evidence="2">
    <location>
        <begin position="355"/>
        <end position="364"/>
    </location>
</feature>
<keyword evidence="1" id="KW-0863">Zinc-finger</keyword>
<gene>
    <name evidence="4" type="ORF">yc1106_03748</name>
</gene>
<keyword evidence="5" id="KW-1185">Reference proteome</keyword>
<feature type="compositionally biased region" description="Polar residues" evidence="2">
    <location>
        <begin position="295"/>
        <end position="317"/>
    </location>
</feature>
<dbReference type="InterPro" id="IPR013087">
    <property type="entry name" value="Znf_C2H2_type"/>
</dbReference>
<feature type="region of interest" description="Disordered" evidence="2">
    <location>
        <begin position="294"/>
        <end position="317"/>
    </location>
</feature>
<dbReference type="AlphaFoldDB" id="A0A9Q8Z7T2"/>
<feature type="domain" description="C2H2-type" evidence="3">
    <location>
        <begin position="612"/>
        <end position="648"/>
    </location>
</feature>
<dbReference type="PANTHER" id="PTHR36223:SF1">
    <property type="entry name" value="TRANSCRIPTION ELONGATION FACTOR EAF N-TERMINAL DOMAIN-CONTAINING PROTEIN"/>
    <property type="match status" value="1"/>
</dbReference>
<feature type="domain" description="C2H2-type" evidence="3">
    <location>
        <begin position="563"/>
        <end position="593"/>
    </location>
</feature>
<feature type="region of interest" description="Disordered" evidence="2">
    <location>
        <begin position="460"/>
        <end position="559"/>
    </location>
</feature>
<feature type="region of interest" description="Disordered" evidence="2">
    <location>
        <begin position="1"/>
        <end position="27"/>
    </location>
</feature>
<evidence type="ECO:0000259" key="3">
    <source>
        <dbReference type="PROSITE" id="PS50157"/>
    </source>
</evidence>
<reference evidence="4" key="1">
    <citation type="submission" date="2021-12" db="EMBL/GenBank/DDBJ databases">
        <title>Curvularia clavata genome.</title>
        <authorList>
            <person name="Cao Y."/>
        </authorList>
    </citation>
    <scope>NUCLEOTIDE SEQUENCE</scope>
    <source>
        <strain evidence="4">Yc1106</strain>
    </source>
</reference>
<accession>A0A9Q8Z7T2</accession>
<organism evidence="4 5">
    <name type="scientific">Curvularia clavata</name>
    <dbReference type="NCBI Taxonomy" id="95742"/>
    <lineage>
        <taxon>Eukaryota</taxon>
        <taxon>Fungi</taxon>
        <taxon>Dikarya</taxon>
        <taxon>Ascomycota</taxon>
        <taxon>Pezizomycotina</taxon>
        <taxon>Dothideomycetes</taxon>
        <taxon>Pleosporomycetidae</taxon>
        <taxon>Pleosporales</taxon>
        <taxon>Pleosporineae</taxon>
        <taxon>Pleosporaceae</taxon>
        <taxon>Curvularia</taxon>
    </lineage>
</organism>